<evidence type="ECO:0000256" key="1">
    <source>
        <dbReference type="ARBA" id="ARBA00004167"/>
    </source>
</evidence>
<evidence type="ECO:0000256" key="3">
    <source>
        <dbReference type="ARBA" id="ARBA00022614"/>
    </source>
</evidence>
<evidence type="ECO:0000256" key="5">
    <source>
        <dbReference type="ARBA" id="ARBA00022729"/>
    </source>
</evidence>
<dbReference type="EMBL" id="CAJHNH020001286">
    <property type="protein sequence ID" value="CAG5122431.1"/>
    <property type="molecule type" value="Genomic_DNA"/>
</dbReference>
<feature type="domain" description="TIR" evidence="14">
    <location>
        <begin position="1069"/>
        <end position="1204"/>
    </location>
</feature>
<dbReference type="GO" id="GO:0038023">
    <property type="term" value="F:signaling receptor activity"/>
    <property type="evidence" value="ECO:0007669"/>
    <property type="project" value="TreeGrafter"/>
</dbReference>
<sequence length="1357" mass="152841">MAAGVSVMEMILWPLLLTLLNIYVTLPHAKAVAFPTSPYLTVADPYSNVTCPAECRCSKLNETSVRWMRLISCSVSHISPHLTSLLNQMPGPVTGHVHFTCTNNPDTDVPPESKLWDGAFKNLYQLRLLVFDRCKFRILSKHAFRGMSSLTELLIRDAIIDNIDPDLLVYLPQLGRLEISNSAITHLFPLCTAASLTFLNISGNRLASLGDSVLNCPNRPLYKLESLVANDNLLTNIPPWLDQSLPNLHHLNLANNYISQFHQSPFQNLHQLEVLDISNNSLTNLGESLFLGSSNILRLDMSKNKVSTFSRGLVANLSALQQLDISGMDLDDKVWLEISELRQLVHLNMSHNQLTGISTYVMSQLTRLKYCYLDNNRISSIPASAFSSQIHMDTLDLSFNKIADMSPLVFANQVSLKHLYLHHNQLSALGYDSIAQLDQLLTIDVSHNSLSFLPSATLEAFASVTYIDMSFNNLSNIDSNLFIKTLHVLYLNISHNSLTEAPVVSQLLQMRLLDMSYNRIAHLNSSLLSELGSLTTLVLSHNQISSLPVRLLKGCENIRSIDLSYNFIKSLDDSLFSSTVVIEHIDMSYNQITDIRTVFNGLKHLETLDLSYNRIDKIMRGQFPHFVKHLHLQGNQIMFITAHTFKSLNKLQMVDLSENKLTSLNRMDVEIAFNMDIAPIFYLQSNPFVCDCRLGWLKDWTLGRLDNRTLPVFHLDSGLGCSSPFYEELKSLEQLSRSDFLCSYTSYCEESCMCCDYACYCKYACPAACLCYIGDGSLHSHHVKCNSADLTTVPAELPEGATNLRLDGNHISVLHRHQFLALKHVQVLYLNNSQITAIENSTFKGLKSVQVLYLQDNLLTAVYSVTFQGLDSLQELFLQNNQIYSLDIQSFLLPSILHLVNLQDNSLSAISFEDLEHLANRTLDNGATSKVYLSGNPWNCEADFACKFLSLAQQSPEFIADLPYIECAHIEINGKPLHAHPENTLLLDVQLELCGSNQTSLANGSWLNLKGSSSKSETYALIAACLVVLCGMCLLTVAYVNRHLIQVLLYARFGVRVFKATKPSEDSDRPYDAFISYSNKDEDFVVHQLAPRLENGKQKFRLCVHYRDFPAGACIADTIVRSLEASKRTILVVSNHFLDSEWCRFEFQAAHQQVLSKRCNRVILIRLHNLDPGKVDDDLRMYMKTRTYLKYDDPWFWEKLTFVMPDIRHRKVYMPSQLPSSRELEYMDHEMCLSEPQQTQLYPRFHINGSCSQCEVIHNGMYEIPVFDSPSTHYHLANSVGCSIHTNSAYHNSDASDCTAGYNTGSGHGSCCHYEEVGPGSGSLESTPRKEIGTPPPVPLIPKEGFIPRQKLVPFQV</sequence>
<evidence type="ECO:0000256" key="10">
    <source>
        <dbReference type="ARBA" id="ARBA00023170"/>
    </source>
</evidence>
<dbReference type="InterPro" id="IPR000157">
    <property type="entry name" value="TIR_dom"/>
</dbReference>
<feature type="signal peptide" evidence="13">
    <location>
        <begin position="1"/>
        <end position="31"/>
    </location>
</feature>
<evidence type="ECO:0000256" key="6">
    <source>
        <dbReference type="ARBA" id="ARBA00022737"/>
    </source>
</evidence>
<dbReference type="PROSITE" id="PS50104">
    <property type="entry name" value="TIR"/>
    <property type="match status" value="1"/>
</dbReference>
<evidence type="ECO:0000256" key="11">
    <source>
        <dbReference type="ARBA" id="ARBA00023180"/>
    </source>
</evidence>
<comment type="subcellular location">
    <subcellularLocation>
        <location evidence="1">Membrane</location>
        <topology evidence="1">Single-pass membrane protein</topology>
    </subcellularLocation>
</comment>
<dbReference type="InterPro" id="IPR035897">
    <property type="entry name" value="Toll_tir_struct_dom_sf"/>
</dbReference>
<dbReference type="SMART" id="SM00255">
    <property type="entry name" value="TIR"/>
    <property type="match status" value="1"/>
</dbReference>
<keyword evidence="11" id="KW-0325">Glycoprotein</keyword>
<comment type="similarity">
    <text evidence="2">Belongs to the Toll-like receptor family.</text>
</comment>
<dbReference type="PANTHER" id="PTHR24365:SF541">
    <property type="entry name" value="PROTEIN TOLL-RELATED"/>
    <property type="match status" value="1"/>
</dbReference>
<dbReference type="Pfam" id="PF12799">
    <property type="entry name" value="LRR_4"/>
    <property type="match status" value="1"/>
</dbReference>
<evidence type="ECO:0000256" key="4">
    <source>
        <dbReference type="ARBA" id="ARBA00022692"/>
    </source>
</evidence>
<organism evidence="15 16">
    <name type="scientific">Candidula unifasciata</name>
    <dbReference type="NCBI Taxonomy" id="100452"/>
    <lineage>
        <taxon>Eukaryota</taxon>
        <taxon>Metazoa</taxon>
        <taxon>Spiralia</taxon>
        <taxon>Lophotrochozoa</taxon>
        <taxon>Mollusca</taxon>
        <taxon>Gastropoda</taxon>
        <taxon>Heterobranchia</taxon>
        <taxon>Euthyneura</taxon>
        <taxon>Panpulmonata</taxon>
        <taxon>Eupulmonata</taxon>
        <taxon>Stylommatophora</taxon>
        <taxon>Helicina</taxon>
        <taxon>Helicoidea</taxon>
        <taxon>Geomitridae</taxon>
        <taxon>Candidula</taxon>
    </lineage>
</organism>
<keyword evidence="9 12" id="KW-0472">Membrane</keyword>
<evidence type="ECO:0000256" key="9">
    <source>
        <dbReference type="ARBA" id="ARBA00023136"/>
    </source>
</evidence>
<evidence type="ECO:0000256" key="2">
    <source>
        <dbReference type="ARBA" id="ARBA00009634"/>
    </source>
</evidence>
<evidence type="ECO:0000256" key="12">
    <source>
        <dbReference type="SAM" id="Phobius"/>
    </source>
</evidence>
<dbReference type="SUPFAM" id="SSF52200">
    <property type="entry name" value="Toll/Interleukin receptor TIR domain"/>
    <property type="match status" value="1"/>
</dbReference>
<dbReference type="FunFam" id="3.80.10.10:FF:000082">
    <property type="entry name" value="Leucine-rich repeat-containing 24"/>
    <property type="match status" value="1"/>
</dbReference>
<dbReference type="GO" id="GO:0005886">
    <property type="term" value="C:plasma membrane"/>
    <property type="evidence" value="ECO:0007669"/>
    <property type="project" value="TreeGrafter"/>
</dbReference>
<dbReference type="SMART" id="SM00364">
    <property type="entry name" value="LRR_BAC"/>
    <property type="match status" value="8"/>
</dbReference>
<comment type="caution">
    <text evidence="15">The sequence shown here is derived from an EMBL/GenBank/DDBJ whole genome shotgun (WGS) entry which is preliminary data.</text>
</comment>
<evidence type="ECO:0000313" key="15">
    <source>
        <dbReference type="EMBL" id="CAG5122431.1"/>
    </source>
</evidence>
<dbReference type="Pfam" id="PF13676">
    <property type="entry name" value="TIR_2"/>
    <property type="match status" value="1"/>
</dbReference>
<keyword evidence="6" id="KW-0677">Repeat</keyword>
<dbReference type="Gene3D" id="3.80.10.10">
    <property type="entry name" value="Ribonuclease Inhibitor"/>
    <property type="match status" value="6"/>
</dbReference>
<dbReference type="PROSITE" id="PS51450">
    <property type="entry name" value="LRR"/>
    <property type="match status" value="8"/>
</dbReference>
<dbReference type="InterPro" id="IPR001611">
    <property type="entry name" value="Leu-rich_rpt"/>
</dbReference>
<feature type="chain" id="PRO_5035749030" description="TIR domain-containing protein" evidence="13">
    <location>
        <begin position="32"/>
        <end position="1357"/>
    </location>
</feature>
<feature type="transmembrane region" description="Helical" evidence="12">
    <location>
        <begin position="1019"/>
        <end position="1040"/>
    </location>
</feature>
<evidence type="ECO:0000259" key="14">
    <source>
        <dbReference type="PROSITE" id="PS50104"/>
    </source>
</evidence>
<keyword evidence="4 12" id="KW-0812">Transmembrane</keyword>
<keyword evidence="10" id="KW-0675">Receptor</keyword>
<reference evidence="15" key="1">
    <citation type="submission" date="2021-04" db="EMBL/GenBank/DDBJ databases">
        <authorList>
            <consortium name="Molecular Ecology Group"/>
        </authorList>
    </citation>
    <scope>NUCLEOTIDE SEQUENCE</scope>
</reference>
<gene>
    <name evidence="15" type="ORF">CUNI_LOCUS7989</name>
</gene>
<accession>A0A8S3Z5H3</accession>
<keyword evidence="7 12" id="KW-1133">Transmembrane helix</keyword>
<protein>
    <recommendedName>
        <fullName evidence="14">TIR domain-containing protein</fullName>
    </recommendedName>
</protein>
<keyword evidence="3" id="KW-0433">Leucine-rich repeat</keyword>
<dbReference type="InterPro" id="IPR003591">
    <property type="entry name" value="Leu-rich_rpt_typical-subtyp"/>
</dbReference>
<evidence type="ECO:0000256" key="8">
    <source>
        <dbReference type="ARBA" id="ARBA00023027"/>
    </source>
</evidence>
<name>A0A8S3Z5H3_9EUPU</name>
<keyword evidence="5 13" id="KW-0732">Signal</keyword>
<dbReference type="Proteomes" id="UP000678393">
    <property type="component" value="Unassembled WGS sequence"/>
</dbReference>
<dbReference type="PANTHER" id="PTHR24365">
    <property type="entry name" value="TOLL-LIKE RECEPTOR"/>
    <property type="match status" value="1"/>
</dbReference>
<dbReference type="FunFam" id="3.40.50.10140:FF:000021">
    <property type="entry name" value="Toll receptor 13"/>
    <property type="match status" value="1"/>
</dbReference>
<keyword evidence="8" id="KW-0520">NAD</keyword>
<dbReference type="InterPro" id="IPR032675">
    <property type="entry name" value="LRR_dom_sf"/>
</dbReference>
<dbReference type="SUPFAM" id="SSF52058">
    <property type="entry name" value="L domain-like"/>
    <property type="match status" value="3"/>
</dbReference>
<dbReference type="SMART" id="SM00365">
    <property type="entry name" value="LRR_SD22"/>
    <property type="match status" value="9"/>
</dbReference>
<dbReference type="SMART" id="SM00369">
    <property type="entry name" value="LRR_TYP"/>
    <property type="match status" value="20"/>
</dbReference>
<dbReference type="FunFam" id="3.80.10.10:FF:001164">
    <property type="entry name" value="GH01279p"/>
    <property type="match status" value="1"/>
</dbReference>
<evidence type="ECO:0000256" key="13">
    <source>
        <dbReference type="SAM" id="SignalP"/>
    </source>
</evidence>
<dbReference type="InterPro" id="IPR025875">
    <property type="entry name" value="Leu-rich_rpt_4"/>
</dbReference>
<dbReference type="OrthoDB" id="1421090at2759"/>
<evidence type="ECO:0000256" key="7">
    <source>
        <dbReference type="ARBA" id="ARBA00022989"/>
    </source>
</evidence>
<dbReference type="PRINTS" id="PR00019">
    <property type="entry name" value="LEURICHRPT"/>
</dbReference>
<proteinExistence type="inferred from homology"/>
<dbReference type="Pfam" id="PF13855">
    <property type="entry name" value="LRR_8"/>
    <property type="match status" value="5"/>
</dbReference>
<dbReference type="GO" id="GO:0007165">
    <property type="term" value="P:signal transduction"/>
    <property type="evidence" value="ECO:0007669"/>
    <property type="project" value="InterPro"/>
</dbReference>
<evidence type="ECO:0000313" key="16">
    <source>
        <dbReference type="Proteomes" id="UP000678393"/>
    </source>
</evidence>
<dbReference type="Gene3D" id="3.40.50.10140">
    <property type="entry name" value="Toll/interleukin-1 receptor homology (TIR) domain"/>
    <property type="match status" value="1"/>
</dbReference>
<keyword evidence="16" id="KW-1185">Reference proteome</keyword>